<dbReference type="Pfam" id="PF10294">
    <property type="entry name" value="Methyltransf_16"/>
    <property type="match status" value="1"/>
</dbReference>
<protein>
    <submittedName>
        <fullName evidence="1">Methyltransferase</fullName>
    </submittedName>
</protein>
<dbReference type="InterPro" id="IPR029063">
    <property type="entry name" value="SAM-dependent_MTases_sf"/>
</dbReference>
<proteinExistence type="predicted"/>
<sequence>MEGPPVSAACDGDYSDSEEQVMSEVHLGCPPNYSSPTISHFTFLLPSRQEDEHFDIRCDLDEDGDLIIPRRKKHRKDSFVLTIQHSITSSIPRVGLQVWKAELVLADFLLHKMLTSSDFNGVIAAELGAGTGMVGMLLARVAKTVFITDHGDVVLDNCAKNVNLNAGLFQPTASVYVRELDWKVSWPSLKNKDVSSPSRYGWNASDVEELQRATLLVAADVIYSDELTDAFFRTLAALMSQSGRKVLYLALEKRYNFSLDDLDIVANGYTHFLSYLHDGCKQSTNCTPNFQDGLDTITNGISHFQNLHGENAQCNTNGNEVSHIFSGKRIGLAEIPQYVKEYERGEDVELWEIVYKPKP</sequence>
<accession>A0AAV3NNS9</accession>
<dbReference type="GO" id="GO:0008276">
    <property type="term" value="F:protein methyltransferase activity"/>
    <property type="evidence" value="ECO:0007669"/>
    <property type="project" value="InterPro"/>
</dbReference>
<dbReference type="InterPro" id="IPR038899">
    <property type="entry name" value="METTL22"/>
</dbReference>
<organism evidence="1 2">
    <name type="scientific">Lithospermum erythrorhizon</name>
    <name type="common">Purple gromwell</name>
    <name type="synonym">Lithospermum officinale var. erythrorhizon</name>
    <dbReference type="NCBI Taxonomy" id="34254"/>
    <lineage>
        <taxon>Eukaryota</taxon>
        <taxon>Viridiplantae</taxon>
        <taxon>Streptophyta</taxon>
        <taxon>Embryophyta</taxon>
        <taxon>Tracheophyta</taxon>
        <taxon>Spermatophyta</taxon>
        <taxon>Magnoliopsida</taxon>
        <taxon>eudicotyledons</taxon>
        <taxon>Gunneridae</taxon>
        <taxon>Pentapetalae</taxon>
        <taxon>asterids</taxon>
        <taxon>lamiids</taxon>
        <taxon>Boraginales</taxon>
        <taxon>Boraginaceae</taxon>
        <taxon>Boraginoideae</taxon>
        <taxon>Lithospermeae</taxon>
        <taxon>Lithospermum</taxon>
    </lineage>
</organism>
<dbReference type="GO" id="GO:0032259">
    <property type="term" value="P:methylation"/>
    <property type="evidence" value="ECO:0007669"/>
    <property type="project" value="UniProtKB-KW"/>
</dbReference>
<dbReference type="AlphaFoldDB" id="A0AAV3NNS9"/>
<keyword evidence="1" id="KW-0808">Transferase</keyword>
<name>A0AAV3NNS9_LITER</name>
<evidence type="ECO:0000313" key="1">
    <source>
        <dbReference type="EMBL" id="GAA0140618.1"/>
    </source>
</evidence>
<reference evidence="1 2" key="1">
    <citation type="submission" date="2024-01" db="EMBL/GenBank/DDBJ databases">
        <title>The complete chloroplast genome sequence of Lithospermum erythrorhizon: insights into the phylogenetic relationship among Boraginaceae species and the maternal lineages of purple gromwells.</title>
        <authorList>
            <person name="Okada T."/>
            <person name="Watanabe K."/>
        </authorList>
    </citation>
    <scope>NUCLEOTIDE SEQUENCE [LARGE SCALE GENOMIC DNA]</scope>
</reference>
<dbReference type="Proteomes" id="UP001454036">
    <property type="component" value="Unassembled WGS sequence"/>
</dbReference>
<dbReference type="Gene3D" id="3.40.50.150">
    <property type="entry name" value="Vaccinia Virus protein VP39"/>
    <property type="match status" value="1"/>
</dbReference>
<dbReference type="GO" id="GO:0005634">
    <property type="term" value="C:nucleus"/>
    <property type="evidence" value="ECO:0007669"/>
    <property type="project" value="TreeGrafter"/>
</dbReference>
<keyword evidence="1" id="KW-0489">Methyltransferase</keyword>
<dbReference type="EMBL" id="BAABME010000199">
    <property type="protein sequence ID" value="GAA0140618.1"/>
    <property type="molecule type" value="Genomic_DNA"/>
</dbReference>
<dbReference type="PANTHER" id="PTHR23108">
    <property type="entry name" value="METHYLTRANSFERASE-RELATED"/>
    <property type="match status" value="1"/>
</dbReference>
<dbReference type="SUPFAM" id="SSF53335">
    <property type="entry name" value="S-adenosyl-L-methionine-dependent methyltransferases"/>
    <property type="match status" value="1"/>
</dbReference>
<dbReference type="PANTHER" id="PTHR23108:SF0">
    <property type="entry name" value="METHYLTRANSFERASE-LIKE PROTEIN 22"/>
    <property type="match status" value="1"/>
</dbReference>
<keyword evidence="2" id="KW-1185">Reference proteome</keyword>
<evidence type="ECO:0000313" key="2">
    <source>
        <dbReference type="Proteomes" id="UP001454036"/>
    </source>
</evidence>
<dbReference type="InterPro" id="IPR019410">
    <property type="entry name" value="Methyltransf_16"/>
</dbReference>
<comment type="caution">
    <text evidence="1">The sequence shown here is derived from an EMBL/GenBank/DDBJ whole genome shotgun (WGS) entry which is preliminary data.</text>
</comment>
<gene>
    <name evidence="1" type="ORF">LIER_01928</name>
</gene>